<dbReference type="CDD" id="cd00109">
    <property type="entry name" value="Kunitz-type"/>
    <property type="match status" value="2"/>
</dbReference>
<evidence type="ECO:0000256" key="8">
    <source>
        <dbReference type="PROSITE-ProRule" id="PRU00076"/>
    </source>
</evidence>
<evidence type="ECO:0000256" key="3">
    <source>
        <dbReference type="ARBA" id="ARBA00022729"/>
    </source>
</evidence>
<feature type="signal peptide" evidence="12">
    <location>
        <begin position="1"/>
        <end position="21"/>
    </location>
</feature>
<dbReference type="InterPro" id="IPR036880">
    <property type="entry name" value="Kunitz_BPTI_sf"/>
</dbReference>
<evidence type="ECO:0000256" key="12">
    <source>
        <dbReference type="SAM" id="SignalP"/>
    </source>
</evidence>
<dbReference type="GeneID" id="136814090"/>
<evidence type="ECO:0000259" key="14">
    <source>
        <dbReference type="PROSITE" id="PS50279"/>
    </source>
</evidence>
<dbReference type="PROSITE" id="PS00280">
    <property type="entry name" value="BPTI_KUNITZ_1"/>
    <property type="match status" value="2"/>
</dbReference>
<dbReference type="Pfam" id="PF00058">
    <property type="entry name" value="Ldl_recept_b"/>
    <property type="match status" value="1"/>
</dbReference>
<feature type="domain" description="WAP" evidence="15">
    <location>
        <begin position="797"/>
        <end position="845"/>
    </location>
</feature>
<feature type="compositionally biased region" description="Polar residues" evidence="10">
    <location>
        <begin position="1600"/>
        <end position="1618"/>
    </location>
</feature>
<dbReference type="PROSITE" id="PS51390">
    <property type="entry name" value="WAP"/>
    <property type="match status" value="1"/>
</dbReference>
<dbReference type="SUPFAM" id="SSF57362">
    <property type="entry name" value="BPTI-like"/>
    <property type="match status" value="2"/>
</dbReference>
<dbReference type="FunFam" id="4.10.410.10:FF:000004">
    <property type="entry name" value="Tissue factor pathway inhibitor"/>
    <property type="match status" value="2"/>
</dbReference>
<feature type="repeat" description="LDL-receptor class B" evidence="9">
    <location>
        <begin position="140"/>
        <end position="182"/>
    </location>
</feature>
<dbReference type="SMART" id="SM00131">
    <property type="entry name" value="KU"/>
    <property type="match status" value="2"/>
</dbReference>
<keyword evidence="11" id="KW-1133">Transmembrane helix</keyword>
<dbReference type="PRINTS" id="PR00759">
    <property type="entry name" value="BASICPTASE"/>
</dbReference>
<dbReference type="CDD" id="cd00054">
    <property type="entry name" value="EGF_CA"/>
    <property type="match status" value="1"/>
</dbReference>
<evidence type="ECO:0000256" key="7">
    <source>
        <dbReference type="ARBA" id="ARBA00023180"/>
    </source>
</evidence>
<keyword evidence="5" id="KW-0722">Serine protease inhibitor</keyword>
<feature type="region of interest" description="Disordered" evidence="10">
    <location>
        <begin position="1125"/>
        <end position="1158"/>
    </location>
</feature>
<dbReference type="SUPFAM" id="SSF63825">
    <property type="entry name" value="YWTD domain"/>
    <property type="match status" value="2"/>
</dbReference>
<evidence type="ECO:0000256" key="5">
    <source>
        <dbReference type="ARBA" id="ARBA00022900"/>
    </source>
</evidence>
<feature type="repeat" description="LDL-receptor class B" evidence="9">
    <location>
        <begin position="271"/>
        <end position="317"/>
    </location>
</feature>
<keyword evidence="2" id="KW-0646">Protease inhibitor</keyword>
<keyword evidence="11" id="KW-0472">Membrane</keyword>
<keyword evidence="3 12" id="KW-0732">Signal</keyword>
<evidence type="ECO:0000259" key="15">
    <source>
        <dbReference type="PROSITE" id="PS51390"/>
    </source>
</evidence>
<feature type="region of interest" description="Disordered" evidence="10">
    <location>
        <begin position="1514"/>
        <end position="1618"/>
    </location>
</feature>
<keyword evidence="7" id="KW-0325">Glycoprotein</keyword>
<evidence type="ECO:0000256" key="6">
    <source>
        <dbReference type="ARBA" id="ARBA00023157"/>
    </source>
</evidence>
<protein>
    <submittedName>
        <fullName evidence="16">Uncharacterized protein</fullName>
    </submittedName>
</protein>
<dbReference type="FunFam" id="2.120.10.30:FF:000241">
    <property type="entry name" value="Low-density lipoprotein receptor-related protein 6"/>
    <property type="match status" value="1"/>
</dbReference>
<dbReference type="Pfam" id="PF00014">
    <property type="entry name" value="Kunitz_BPTI"/>
    <property type="match status" value="2"/>
</dbReference>
<keyword evidence="11" id="KW-0812">Transmembrane</keyword>
<feature type="disulfide bond" evidence="8">
    <location>
        <begin position="1238"/>
        <end position="1247"/>
    </location>
</feature>
<feature type="transmembrane region" description="Helical" evidence="11">
    <location>
        <begin position="1388"/>
        <end position="1409"/>
    </location>
</feature>
<dbReference type="PROSITE" id="PS51120">
    <property type="entry name" value="LDLRB"/>
    <property type="match status" value="4"/>
</dbReference>
<accession>A0A7M6DK53</accession>
<dbReference type="SMART" id="SM00217">
    <property type="entry name" value="WAP"/>
    <property type="match status" value="1"/>
</dbReference>
<proteinExistence type="predicted"/>
<keyword evidence="1 8" id="KW-0245">EGF-like domain</keyword>
<dbReference type="SUPFAM" id="SSF57196">
    <property type="entry name" value="EGF/Laminin"/>
    <property type="match status" value="3"/>
</dbReference>
<dbReference type="RefSeq" id="XP_066926693.1">
    <property type="nucleotide sequence ID" value="XM_067070592.1"/>
</dbReference>
<feature type="domain" description="BPTI/Kunitz inhibitor" evidence="14">
    <location>
        <begin position="1004"/>
        <end position="1054"/>
    </location>
</feature>
<dbReference type="PANTHER" id="PTHR46513:SF13">
    <property type="entry name" value="EGF-LIKE DOMAIN-CONTAINING PROTEIN"/>
    <property type="match status" value="1"/>
</dbReference>
<dbReference type="Pfam" id="PF00095">
    <property type="entry name" value="WAP"/>
    <property type="match status" value="2"/>
</dbReference>
<dbReference type="InterPro" id="IPR050778">
    <property type="entry name" value="Cueball_EGF_LRP_Nidogen"/>
</dbReference>
<dbReference type="Gene3D" id="4.10.410.10">
    <property type="entry name" value="Pancreatic trypsin inhibitor Kunitz domain"/>
    <property type="match status" value="2"/>
</dbReference>
<dbReference type="PROSITE" id="PS00022">
    <property type="entry name" value="EGF_1"/>
    <property type="match status" value="1"/>
</dbReference>
<dbReference type="SMART" id="SM00135">
    <property type="entry name" value="LY"/>
    <property type="match status" value="9"/>
</dbReference>
<dbReference type="PROSITE" id="PS50279">
    <property type="entry name" value="BPTI_KUNITZ_2"/>
    <property type="match status" value="2"/>
</dbReference>
<dbReference type="InterPro" id="IPR011042">
    <property type="entry name" value="6-blade_b-propeller_TolB-like"/>
</dbReference>
<keyword evidence="17" id="KW-1185">Reference proteome</keyword>
<organism evidence="16 17">
    <name type="scientific">Clytia hemisphaerica</name>
    <dbReference type="NCBI Taxonomy" id="252671"/>
    <lineage>
        <taxon>Eukaryota</taxon>
        <taxon>Metazoa</taxon>
        <taxon>Cnidaria</taxon>
        <taxon>Hydrozoa</taxon>
        <taxon>Hydroidolina</taxon>
        <taxon>Leptothecata</taxon>
        <taxon>Obeliida</taxon>
        <taxon>Clytiidae</taxon>
        <taxon>Clytia</taxon>
    </lineage>
</organism>
<dbReference type="SMART" id="SM00181">
    <property type="entry name" value="EGF"/>
    <property type="match status" value="3"/>
</dbReference>
<feature type="repeat" description="LDL-receptor class B" evidence="9">
    <location>
        <begin position="183"/>
        <end position="226"/>
    </location>
</feature>
<feature type="compositionally biased region" description="Low complexity" evidence="10">
    <location>
        <begin position="1556"/>
        <end position="1572"/>
    </location>
</feature>
<name>A0A7M6DK53_9CNID</name>
<dbReference type="SUPFAM" id="SSF57256">
    <property type="entry name" value="Elafin-like"/>
    <property type="match status" value="1"/>
</dbReference>
<dbReference type="Gene3D" id="4.10.75.10">
    <property type="entry name" value="Elafin-like"/>
    <property type="match status" value="1"/>
</dbReference>
<comment type="caution">
    <text evidence="8">Lacks conserved residue(s) required for the propagation of feature annotation.</text>
</comment>
<evidence type="ECO:0000256" key="4">
    <source>
        <dbReference type="ARBA" id="ARBA00022737"/>
    </source>
</evidence>
<dbReference type="GO" id="GO:0005576">
    <property type="term" value="C:extracellular region"/>
    <property type="evidence" value="ECO:0007669"/>
    <property type="project" value="InterPro"/>
</dbReference>
<evidence type="ECO:0000256" key="10">
    <source>
        <dbReference type="SAM" id="MobiDB-lite"/>
    </source>
</evidence>
<dbReference type="InterPro" id="IPR020901">
    <property type="entry name" value="Prtase_inh_Kunz-CS"/>
</dbReference>
<keyword evidence="4" id="KW-0677">Repeat</keyword>
<sequence length="1640" mass="183569">MFLTTILLCLALTTFMAAVNADQGKDNNDLADQVCKAQCIHLKQNCGQLLGCGDAKFDVSKHCPETCATSSDSPTQLPATTLSTPASCTPPCLYITNITSVLRLRLNSTTGKRYSESAQAETLFQSSGHIRSLEIDSHNKKVFWGDFRYHTINCSDLDGGNRKSVLTYAIGYAQGISADWTSNNVYWTDSLMHLVEVADYEGKHRKVLFALDKESEPRGILANPKSRHLFWTDWGKEPKIERSTLHGTDRVAIVTKNLTWPNDLAIDHTSERLYWVDAKYDYLYSVDYDGKNMKLHYELMFNQGIVHPYSLAYSTKNHAIYLSDWQTDRVYVDTLMDGHNVTSVFQNRGKQKNIGQIRLHEDYTDAGITKPCATNRCSHMCFNAGQTYKCGCPTGWELSSDDEVCVESKRSYEIYFADSFANTVNHLVKYEGQDGFSIKPLPNITHEGLQSPLALDFDSTPDSRYVYWADHKKEKVYRMHENGGKFETLITGQVTYGLAIDKINKLLYWFKDNKDLVVSSVTGEDIKTMFAGLHSPRDIALYEEKGLIFFNDHYDGRIYRINADGTGLKSYKSTRKTAITGIAVDKIENRLYWCDSESYSIQSIDISLVSSTRKLVVQKTTYFYGRFWLVTQDSHVVEPFDLSISGDQMFWTDTYKRAIFSADKRSGGRIDYVTGGLDHPRDLHVVKDIAVNESKIIYKISHLMNIGSSSKARCFTSCAATTFFKSSVKEPEKCPVGYKQTNYGVKCAEATDSFGANFKCKCKDWMSCAQRGFSDVYGCPPQYQNPVMLFKVRECKQTVKPGYCPYDEKCVKMLASAACKNDDDCAGENKCCLTTCGSPICQKPLQKSDHACTVRNGGCSHHCVVGPSNGQPKCLCPDKMYLEADGKTCTDERPVEYVCPANNEVGACIYDPLKNCLDNKECNDGKMCCSRGCGSECVQSIQKSCKLEKDSGPCRAAITKWYFNSASQRCEKFTYGGCNGNLNRFDTELECRTSCTPEDKRNICYKPKDAGPCEALQSSYYFNSITNRCEKFSYGGCKGNENRFTTLEKCQKTCHANYYHSTESPEYTTTKRAEIKTTPHHHTTSISRKTTELLIPATNPTTTMKRQASTTHNPMTTTVFVRPKTTPNVIPKTTPNVIPKTTPNVIPKTTRRKPPTTEHFVVSTKTHEHTTENPNEISVPLLTTRHQTPVAITTKPPFIKTTKSHLSTGAIKPRKLCTSNPCKNGGSCTESDSQICKCPKYFAGKYCEINAESNIVKMVLESSTPVTVEEFKETMKKTLIDYCEDFKCESKSDVSKKRKRRRSVPVSYIKDIVIFDFITDNKRQTVTFAVLYADKTGQLTTLSSAHIKEGISTDDDADHLFNAQTGKIQFLDVSTPRGRTRSNSRVNLAVGLIIACIILVILVMAAWYIKKKRLFTKEAPTTCGANELGPVSFENRLYDDLHSDKVQLPESNNRPAVEQNHYTTPQEAGVSTSLGEYASPMPLPATLGDYAEIAGAKFPPAEGATVGAVYEEPDIKKAPPQRDWVQFTDDGDNMNKPPITDFVTPQYTDPYDLGKYEPGSLPSYPPSYRSSPPETPSHSVSLADMKNADYELPDIDGDINKTTPRLSNSPIKNLDNNNKITLESTRQFSVTSNDGDHTEA</sequence>
<feature type="repeat" description="LDL-receptor class B" evidence="9">
    <location>
        <begin position="227"/>
        <end position="270"/>
    </location>
</feature>
<evidence type="ECO:0000256" key="2">
    <source>
        <dbReference type="ARBA" id="ARBA00022690"/>
    </source>
</evidence>
<keyword evidence="6 8" id="KW-1015">Disulfide bond</keyword>
<feature type="domain" description="BPTI/Kunitz inhibitor" evidence="14">
    <location>
        <begin position="945"/>
        <end position="995"/>
    </location>
</feature>
<dbReference type="InterPro" id="IPR000742">
    <property type="entry name" value="EGF"/>
</dbReference>
<evidence type="ECO:0000256" key="11">
    <source>
        <dbReference type="SAM" id="Phobius"/>
    </source>
</evidence>
<evidence type="ECO:0000256" key="1">
    <source>
        <dbReference type="ARBA" id="ARBA00022536"/>
    </source>
</evidence>
<dbReference type="PROSITE" id="PS50026">
    <property type="entry name" value="EGF_3"/>
    <property type="match status" value="1"/>
</dbReference>
<dbReference type="Gene3D" id="2.120.10.30">
    <property type="entry name" value="TolB, C-terminal domain"/>
    <property type="match status" value="2"/>
</dbReference>
<dbReference type="PANTHER" id="PTHR46513">
    <property type="entry name" value="VITELLOGENIN RECEPTOR-LIKE PROTEIN-RELATED-RELATED"/>
    <property type="match status" value="1"/>
</dbReference>
<dbReference type="GO" id="GO:0004867">
    <property type="term" value="F:serine-type endopeptidase inhibitor activity"/>
    <property type="evidence" value="ECO:0007669"/>
    <property type="project" value="UniProtKB-KW"/>
</dbReference>
<dbReference type="EnsemblMetazoa" id="CLYHEMT013691.1">
    <property type="protein sequence ID" value="CLYHEMP013691.1"/>
    <property type="gene ID" value="CLYHEMG013691"/>
</dbReference>
<feature type="domain" description="EGF-like" evidence="13">
    <location>
        <begin position="1213"/>
        <end position="1248"/>
    </location>
</feature>
<evidence type="ECO:0000313" key="16">
    <source>
        <dbReference type="EnsemblMetazoa" id="CLYHEMP013691.1"/>
    </source>
</evidence>
<reference evidence="16" key="1">
    <citation type="submission" date="2021-01" db="UniProtKB">
        <authorList>
            <consortium name="EnsemblMetazoa"/>
        </authorList>
    </citation>
    <scope>IDENTIFICATION</scope>
</reference>
<evidence type="ECO:0000313" key="17">
    <source>
        <dbReference type="Proteomes" id="UP000594262"/>
    </source>
</evidence>
<feature type="compositionally biased region" description="Polar residues" evidence="10">
    <location>
        <begin position="1125"/>
        <end position="1144"/>
    </location>
</feature>
<evidence type="ECO:0000256" key="9">
    <source>
        <dbReference type="PROSITE-ProRule" id="PRU00461"/>
    </source>
</evidence>
<dbReference type="InterPro" id="IPR000033">
    <property type="entry name" value="LDLR_classB_rpt"/>
</dbReference>
<dbReference type="InterPro" id="IPR008197">
    <property type="entry name" value="WAP_dom"/>
</dbReference>
<dbReference type="InterPro" id="IPR002223">
    <property type="entry name" value="Kunitz_BPTI"/>
</dbReference>
<feature type="chain" id="PRO_5029773615" evidence="12">
    <location>
        <begin position="22"/>
        <end position="1640"/>
    </location>
</feature>
<evidence type="ECO:0000259" key="13">
    <source>
        <dbReference type="PROSITE" id="PS50026"/>
    </source>
</evidence>
<dbReference type="InterPro" id="IPR036645">
    <property type="entry name" value="Elafin-like_sf"/>
</dbReference>
<dbReference type="Proteomes" id="UP000594262">
    <property type="component" value="Unplaced"/>
</dbReference>
<dbReference type="OrthoDB" id="5986723at2759"/>
<dbReference type="Gene3D" id="2.10.25.10">
    <property type="entry name" value="Laminin"/>
    <property type="match status" value="2"/>
</dbReference>